<dbReference type="InterPro" id="IPR019734">
    <property type="entry name" value="TPR_rpt"/>
</dbReference>
<dbReference type="SUPFAM" id="SSF81901">
    <property type="entry name" value="HCP-like"/>
    <property type="match status" value="1"/>
</dbReference>
<reference evidence="1 2" key="1">
    <citation type="submission" date="2019-09" db="EMBL/GenBank/DDBJ databases">
        <title>YIM 48816 draft genome.</title>
        <authorList>
            <person name="Jiang L."/>
        </authorList>
    </citation>
    <scope>NUCLEOTIDE SEQUENCE [LARGE SCALE GENOMIC DNA]</scope>
    <source>
        <strain evidence="1 2">YIM 48816</strain>
    </source>
</reference>
<dbReference type="Gene3D" id="1.25.40.10">
    <property type="entry name" value="Tetratricopeptide repeat domain"/>
    <property type="match status" value="2"/>
</dbReference>
<evidence type="ECO:0000313" key="1">
    <source>
        <dbReference type="EMBL" id="KAB1073107.1"/>
    </source>
</evidence>
<dbReference type="InterPro" id="IPR052384">
    <property type="entry name" value="TMTC_O-mannosyltransferase"/>
</dbReference>
<dbReference type="OrthoDB" id="422579at2"/>
<proteinExistence type="predicted"/>
<dbReference type="PANTHER" id="PTHR44216:SF3">
    <property type="entry name" value="PROTEIN O-MANNOSYL-TRANSFERASE TMTC2"/>
    <property type="match status" value="1"/>
</dbReference>
<evidence type="ECO:0000313" key="2">
    <source>
        <dbReference type="Proteomes" id="UP000474159"/>
    </source>
</evidence>
<dbReference type="SMART" id="SM00028">
    <property type="entry name" value="TPR"/>
    <property type="match status" value="3"/>
</dbReference>
<dbReference type="EMBL" id="VZZK01000044">
    <property type="protein sequence ID" value="KAB1073107.1"/>
    <property type="molecule type" value="Genomic_DNA"/>
</dbReference>
<dbReference type="InterPro" id="IPR011990">
    <property type="entry name" value="TPR-like_helical_dom_sf"/>
</dbReference>
<dbReference type="Pfam" id="PF13181">
    <property type="entry name" value="TPR_8"/>
    <property type="match status" value="1"/>
</dbReference>
<name>A0A6L3SSC8_9HYPH</name>
<sequence length="297" mass="30354">MITARSTATAGSARASAGGSGARRAARLGAAAFLVVLAAGCQSRSPETTGSIGSAPPSGFASGLPSVLGFGSGGGDARRISRRDVDALGTKYAEAPNDLGIAMRYAQGLRATGQLTQAVAVLQQAALRNARNTAVLAAYGKALAEVGRLQEAAEVLQNAHTPAQPDWRVLSAQGSVADQLGDHARAQGFYDAALKIRPNEPTVLSNLGLSYALARQLDQAEATLQLAAGQPGADARVHQNLALVLGLKGNLPEAEATLRRVLPPEEAAANVASLRAFLARKSGQAADKTARKPAPRG</sequence>
<dbReference type="Proteomes" id="UP000474159">
    <property type="component" value="Unassembled WGS sequence"/>
</dbReference>
<gene>
    <name evidence="1" type="ORF">F6X53_27330</name>
</gene>
<protein>
    <submittedName>
        <fullName evidence="1">Uncharacterized protein</fullName>
    </submittedName>
</protein>
<accession>A0A6L3SSC8</accession>
<dbReference type="RefSeq" id="WP_151004329.1">
    <property type="nucleotide sequence ID" value="NZ_BPQY01000070.1"/>
</dbReference>
<dbReference type="AlphaFoldDB" id="A0A6L3SSC8"/>
<dbReference type="PANTHER" id="PTHR44216">
    <property type="entry name" value="PROTEIN O-MANNOSYL-TRANSFERASE TMTC2"/>
    <property type="match status" value="1"/>
</dbReference>
<organism evidence="1 2">
    <name type="scientific">Methylobacterium soli</name>
    <dbReference type="NCBI Taxonomy" id="553447"/>
    <lineage>
        <taxon>Bacteria</taxon>
        <taxon>Pseudomonadati</taxon>
        <taxon>Pseudomonadota</taxon>
        <taxon>Alphaproteobacteria</taxon>
        <taxon>Hyphomicrobiales</taxon>
        <taxon>Methylobacteriaceae</taxon>
        <taxon>Methylobacterium</taxon>
    </lineage>
</organism>
<comment type="caution">
    <text evidence="1">The sequence shown here is derived from an EMBL/GenBank/DDBJ whole genome shotgun (WGS) entry which is preliminary data.</text>
</comment>
<keyword evidence="2" id="KW-1185">Reference proteome</keyword>